<accession>A0A6T5T3B7</accession>
<feature type="region of interest" description="Disordered" evidence="2">
    <location>
        <begin position="692"/>
        <end position="761"/>
    </location>
</feature>
<dbReference type="GO" id="GO:0004534">
    <property type="term" value="F:5'-3' RNA exonuclease activity"/>
    <property type="evidence" value="ECO:0007669"/>
    <property type="project" value="TreeGrafter"/>
</dbReference>
<dbReference type="EMBL" id="HBFF01001011">
    <property type="protein sequence ID" value="CAD8727896.1"/>
    <property type="molecule type" value="Transcribed_RNA"/>
</dbReference>
<organism evidence="4">
    <name type="scientific">Ostreococcus mediterraneus</name>
    <dbReference type="NCBI Taxonomy" id="1486918"/>
    <lineage>
        <taxon>Eukaryota</taxon>
        <taxon>Viridiplantae</taxon>
        <taxon>Chlorophyta</taxon>
        <taxon>Mamiellophyceae</taxon>
        <taxon>Mamiellales</taxon>
        <taxon>Bathycoccaceae</taxon>
        <taxon>Ostreococcus</taxon>
    </lineage>
</organism>
<protein>
    <recommendedName>
        <fullName evidence="3">Xrn1 N-terminal domain-containing protein</fullName>
    </recommendedName>
</protein>
<evidence type="ECO:0000313" key="4">
    <source>
        <dbReference type="EMBL" id="CAD8727896.1"/>
    </source>
</evidence>
<feature type="domain" description="Xrn1 N-terminal" evidence="3">
    <location>
        <begin position="1"/>
        <end position="200"/>
    </location>
</feature>
<evidence type="ECO:0000256" key="1">
    <source>
        <dbReference type="ARBA" id="ARBA00038299"/>
    </source>
</evidence>
<dbReference type="Pfam" id="PF03159">
    <property type="entry name" value="XRN_N"/>
    <property type="match status" value="1"/>
</dbReference>
<dbReference type="PANTHER" id="PTHR12341:SF7">
    <property type="entry name" value="5'-3' EXORIBONUCLEASE 1"/>
    <property type="match status" value="1"/>
</dbReference>
<dbReference type="GO" id="GO:0000956">
    <property type="term" value="P:nuclear-transcribed mRNA catabolic process"/>
    <property type="evidence" value="ECO:0007669"/>
    <property type="project" value="TreeGrafter"/>
</dbReference>
<comment type="similarity">
    <text evidence="1">Belongs to the 5'-3' exonuclease family.</text>
</comment>
<evidence type="ECO:0000256" key="2">
    <source>
        <dbReference type="SAM" id="MobiDB-lite"/>
    </source>
</evidence>
<dbReference type="GO" id="GO:0003723">
    <property type="term" value="F:RNA binding"/>
    <property type="evidence" value="ECO:0007669"/>
    <property type="project" value="TreeGrafter"/>
</dbReference>
<sequence length="761" mass="86204">MGICGYNKWLHHEYRSAFVPSTRAPRVYDHVYVDVNNLLHVAAHHSRSERTFFKKLFALLDNRLAKTSPRHSVTLALDGPAPMAKTITQRRRRIRLSAGAATPLSDDMCKLLKIGITPGSVLALKIDRALEYYVARRMLRKERDEEGDNLLYEISSMRVAGEGEIKLVKSIQQRLNNPRFEGHSHCIVTEDSDALLLAMTLFGQGNAQHAENEQFQVFVMSDNGVFSARVFDELLLKSLPKGASLDSARRDFIGLSAMMGNDYINGSKLGVKSSWKAYLEMRATYRFRDDPLFPMPPSKDTMSTSSKRRNIEQSDAGIQTTVNWKFLRQLARKLVVPGYDPKFAESAERWASRKTRVYEYLYGVEWMLSMYYDGECSDFSFFSVSPGPNVDDFWDIPDEYDISCDPLRDLKRAEASFYNRSPITPLAYSLAVIPRGGRAMISRNIRPLVDPGSHVRKLFTMDYCVQCIKHRMHVSPMENAMQNATLLQQRDPGFQELVATSTQFSRFSKYTDDEGYIIDPESGDYMALEEMRDELKALNRLHLDHLTCAVQHSSKDPVCLPTLEAAVARISADSKLTEDEEMLRTLATPILMWRRSDLDPPDLDSRDFAGEKEQQAWQSKIIPSGFRPLVSQCLEIRKYDGDIGDLLARWGAENALFNSLDEETAQLAESDVNFDFRGMSEFDVRLQKARASREAQANVPNLASPKRGGRKQTRPPVIGDGHNGESKKPPTSQKSSRRNRKNSQRSSAPAPPSALARICMF</sequence>
<dbReference type="InterPro" id="IPR004859">
    <property type="entry name" value="Xrn1_N"/>
</dbReference>
<dbReference type="Gene3D" id="3.40.50.12390">
    <property type="match status" value="1"/>
</dbReference>
<gene>
    <name evidence="4" type="ORF">OMED0936_LOCUS819</name>
</gene>
<dbReference type="InterPro" id="IPR027073">
    <property type="entry name" value="5_3_exoribonuclease"/>
</dbReference>
<proteinExistence type="inferred from homology"/>
<evidence type="ECO:0000259" key="3">
    <source>
        <dbReference type="Pfam" id="PF03159"/>
    </source>
</evidence>
<reference evidence="4" key="1">
    <citation type="submission" date="2021-01" db="EMBL/GenBank/DDBJ databases">
        <authorList>
            <person name="Corre E."/>
            <person name="Pelletier E."/>
            <person name="Niang G."/>
            <person name="Scheremetjew M."/>
            <person name="Finn R."/>
            <person name="Kale V."/>
            <person name="Holt S."/>
            <person name="Cochrane G."/>
            <person name="Meng A."/>
            <person name="Brown T."/>
            <person name="Cohen L."/>
        </authorList>
    </citation>
    <scope>NUCLEOTIDE SEQUENCE</scope>
    <source>
        <strain evidence="4">Clade-D-RCC2573</strain>
    </source>
</reference>
<dbReference type="GO" id="GO:0005634">
    <property type="term" value="C:nucleus"/>
    <property type="evidence" value="ECO:0007669"/>
    <property type="project" value="TreeGrafter"/>
</dbReference>
<dbReference type="PANTHER" id="PTHR12341">
    <property type="entry name" value="5'-&gt;3' EXORIBONUCLEASE"/>
    <property type="match status" value="1"/>
</dbReference>
<name>A0A6T5T3B7_9CHLO</name>
<dbReference type="AlphaFoldDB" id="A0A6T5T3B7"/>